<dbReference type="EMBL" id="JBHSQJ010000153">
    <property type="protein sequence ID" value="MFC5911268.1"/>
    <property type="molecule type" value="Genomic_DNA"/>
</dbReference>
<gene>
    <name evidence="1" type="ORF">ACFP3V_29190</name>
</gene>
<organism evidence="1 2">
    <name type="scientific">Streptacidiphilus monticola</name>
    <dbReference type="NCBI Taxonomy" id="2161674"/>
    <lineage>
        <taxon>Bacteria</taxon>
        <taxon>Bacillati</taxon>
        <taxon>Actinomycetota</taxon>
        <taxon>Actinomycetes</taxon>
        <taxon>Kitasatosporales</taxon>
        <taxon>Streptomycetaceae</taxon>
        <taxon>Streptacidiphilus</taxon>
    </lineage>
</organism>
<dbReference type="Proteomes" id="UP001596174">
    <property type="component" value="Unassembled WGS sequence"/>
</dbReference>
<comment type="caution">
    <text evidence="1">The sequence shown here is derived from an EMBL/GenBank/DDBJ whole genome shotgun (WGS) entry which is preliminary data.</text>
</comment>
<reference evidence="2" key="1">
    <citation type="journal article" date="2019" name="Int. J. Syst. Evol. Microbiol.">
        <title>The Global Catalogue of Microorganisms (GCM) 10K type strain sequencing project: providing services to taxonomists for standard genome sequencing and annotation.</title>
        <authorList>
            <consortium name="The Broad Institute Genomics Platform"/>
            <consortium name="The Broad Institute Genome Sequencing Center for Infectious Disease"/>
            <person name="Wu L."/>
            <person name="Ma J."/>
        </authorList>
    </citation>
    <scope>NUCLEOTIDE SEQUENCE [LARGE SCALE GENOMIC DNA]</scope>
    <source>
        <strain evidence="2">JCM 4816</strain>
    </source>
</reference>
<accession>A0ABW1GAL3</accession>
<sequence length="100" mass="10865">MENSQTINAVELRPRHAGRRIRFTTMCTDLMAAAGRGREGDQITLTGRIRKVENGTTLGRAWSLITLDLPDGATLTSVLGAHRRVTLLPDLPDAGCPARN</sequence>
<keyword evidence="2" id="KW-1185">Reference proteome</keyword>
<dbReference type="RefSeq" id="WP_380589930.1">
    <property type="nucleotide sequence ID" value="NZ_JBHSQJ010000153.1"/>
</dbReference>
<evidence type="ECO:0000313" key="1">
    <source>
        <dbReference type="EMBL" id="MFC5911268.1"/>
    </source>
</evidence>
<name>A0ABW1GAL3_9ACTN</name>
<protein>
    <submittedName>
        <fullName evidence="1">Uncharacterized protein</fullName>
    </submittedName>
</protein>
<proteinExistence type="predicted"/>
<evidence type="ECO:0000313" key="2">
    <source>
        <dbReference type="Proteomes" id="UP001596174"/>
    </source>
</evidence>